<dbReference type="EMBL" id="FOXA01000005">
    <property type="protein sequence ID" value="SFP35307.1"/>
    <property type="molecule type" value="Genomic_DNA"/>
</dbReference>
<gene>
    <name evidence="1" type="ORF">SAMN04488047_105173</name>
</gene>
<dbReference type="RefSeq" id="WP_093420447.1">
    <property type="nucleotide sequence ID" value="NZ_FOXA01000005.1"/>
</dbReference>
<keyword evidence="2" id="KW-1185">Reference proteome</keyword>
<evidence type="ECO:0000313" key="2">
    <source>
        <dbReference type="Proteomes" id="UP000199356"/>
    </source>
</evidence>
<protein>
    <recommendedName>
        <fullName evidence="3">Phage protein, HK97 gp10 family</fullName>
    </recommendedName>
</protein>
<accession>A0A1I5PN40</accession>
<dbReference type="STRING" id="441119.SAMN04488047_105173"/>
<name>A0A1I5PN40_9RHOB</name>
<organism evidence="1 2">
    <name type="scientific">Tranquillimonas alkanivorans</name>
    <dbReference type="NCBI Taxonomy" id="441119"/>
    <lineage>
        <taxon>Bacteria</taxon>
        <taxon>Pseudomonadati</taxon>
        <taxon>Pseudomonadota</taxon>
        <taxon>Alphaproteobacteria</taxon>
        <taxon>Rhodobacterales</taxon>
        <taxon>Roseobacteraceae</taxon>
        <taxon>Tranquillimonas</taxon>
    </lineage>
</organism>
<dbReference type="Proteomes" id="UP000199356">
    <property type="component" value="Unassembled WGS sequence"/>
</dbReference>
<dbReference type="AlphaFoldDB" id="A0A1I5PN40"/>
<evidence type="ECO:0000313" key="1">
    <source>
        <dbReference type="EMBL" id="SFP35307.1"/>
    </source>
</evidence>
<evidence type="ECO:0008006" key="3">
    <source>
        <dbReference type="Google" id="ProtNLM"/>
    </source>
</evidence>
<sequence>MAKYKFGDLRAWTRKVGQRATHVVQRSTHDVFEDAQTPQDKGGRMPVKTGRLRNSLSVRLGGGLKLKGATSYQAVAAAMQPGDVVAGGWWTGYERAAEYGDSLRPPAMFRETAAGRWLGIVARNTAEAKRRFR</sequence>
<proteinExistence type="predicted"/>
<dbReference type="OrthoDB" id="7856110at2"/>
<reference evidence="1 2" key="1">
    <citation type="submission" date="2016-10" db="EMBL/GenBank/DDBJ databases">
        <authorList>
            <person name="de Groot N.N."/>
        </authorList>
    </citation>
    <scope>NUCLEOTIDE SEQUENCE [LARGE SCALE GENOMIC DNA]</scope>
    <source>
        <strain evidence="1 2">DSM 19547</strain>
    </source>
</reference>